<proteinExistence type="predicted"/>
<evidence type="ECO:0000313" key="2">
    <source>
        <dbReference type="Proteomes" id="UP000292452"/>
    </source>
</evidence>
<keyword evidence="2" id="KW-1185">Reference proteome</keyword>
<organism evidence="1 2">
    <name type="scientific">Streptomyces kasugaensis</name>
    <dbReference type="NCBI Taxonomy" id="1946"/>
    <lineage>
        <taxon>Bacteria</taxon>
        <taxon>Bacillati</taxon>
        <taxon>Actinomycetota</taxon>
        <taxon>Actinomycetes</taxon>
        <taxon>Kitasatosporales</taxon>
        <taxon>Streptomycetaceae</taxon>
        <taxon>Streptomyces</taxon>
    </lineage>
</organism>
<dbReference type="OrthoDB" id="3854519at2"/>
<dbReference type="EMBL" id="SIXH01000076">
    <property type="protein sequence ID" value="TBO59552.1"/>
    <property type="molecule type" value="Genomic_DNA"/>
</dbReference>
<dbReference type="RefSeq" id="WP_052860750.1">
    <property type="nucleotide sequence ID" value="NZ_NDXL01000001.1"/>
</dbReference>
<dbReference type="AlphaFoldDB" id="A0A4Q9HWK1"/>
<comment type="caution">
    <text evidence="1">The sequence shown here is derived from an EMBL/GenBank/DDBJ whole genome shotgun (WGS) entry which is preliminary data.</text>
</comment>
<protein>
    <submittedName>
        <fullName evidence="1">Uncharacterized protein</fullName>
    </submittedName>
</protein>
<evidence type="ECO:0000313" key="1">
    <source>
        <dbReference type="EMBL" id="TBO59552.1"/>
    </source>
</evidence>
<reference evidence="1 2" key="1">
    <citation type="submission" date="2019-02" db="EMBL/GenBank/DDBJ databases">
        <title>Draft Genome Sequence of Streptomyces sp. AM-2504, identified by 16S rRNA comparative analysis as a Streptomyces Kasugaensis strain.</title>
        <authorList>
            <person name="Napolioni V."/>
            <person name="Giuliodori A.M."/>
            <person name="Spurio R."/>
            <person name="Fabbretti A."/>
        </authorList>
    </citation>
    <scope>NUCLEOTIDE SEQUENCE [LARGE SCALE GENOMIC DNA]</scope>
    <source>
        <strain evidence="1 2">AM-2504</strain>
    </source>
</reference>
<accession>A0A4Q9HWK1</accession>
<name>A0A4Q9HWK1_STRKA</name>
<dbReference type="Proteomes" id="UP000292452">
    <property type="component" value="Unassembled WGS sequence"/>
</dbReference>
<sequence>MEHEMRAEYEESGPPRADAPVKIWHMVRLDGAHAMCGRELDPAAATQSAEAWGTPAGEPFCHSCGAMYLREHPQDTG</sequence>
<dbReference type="GeneID" id="97377916"/>
<gene>
    <name evidence="1" type="ORF">EYS09_11520</name>
</gene>